<accession>A0ABP3YAR9</accession>
<keyword evidence="4 6" id="KW-1133">Transmembrane helix</keyword>
<evidence type="ECO:0000256" key="3">
    <source>
        <dbReference type="ARBA" id="ARBA00022692"/>
    </source>
</evidence>
<dbReference type="InterPro" id="IPR025857">
    <property type="entry name" value="MacB_PCD"/>
</dbReference>
<dbReference type="Pfam" id="PF02687">
    <property type="entry name" value="FtsX"/>
    <property type="match status" value="2"/>
</dbReference>
<feature type="transmembrane region" description="Helical" evidence="6">
    <location>
        <begin position="750"/>
        <end position="767"/>
    </location>
</feature>
<dbReference type="PANTHER" id="PTHR30572">
    <property type="entry name" value="MEMBRANE COMPONENT OF TRANSPORTER-RELATED"/>
    <property type="match status" value="1"/>
</dbReference>
<feature type="transmembrane region" description="Helical" evidence="6">
    <location>
        <begin position="779"/>
        <end position="801"/>
    </location>
</feature>
<dbReference type="EMBL" id="BAAAFI010000007">
    <property type="protein sequence ID" value="GAA0878608.1"/>
    <property type="molecule type" value="Genomic_DNA"/>
</dbReference>
<feature type="domain" description="ABC3 transporter permease C-terminal" evidence="7">
    <location>
        <begin position="698"/>
        <end position="811"/>
    </location>
</feature>
<evidence type="ECO:0000256" key="4">
    <source>
        <dbReference type="ARBA" id="ARBA00022989"/>
    </source>
</evidence>
<organism evidence="9 10">
    <name type="scientific">Algoriphagus jejuensis</name>
    <dbReference type="NCBI Taxonomy" id="419934"/>
    <lineage>
        <taxon>Bacteria</taxon>
        <taxon>Pseudomonadati</taxon>
        <taxon>Bacteroidota</taxon>
        <taxon>Cytophagia</taxon>
        <taxon>Cytophagales</taxon>
        <taxon>Cyclobacteriaceae</taxon>
        <taxon>Algoriphagus</taxon>
    </lineage>
</organism>
<dbReference type="Pfam" id="PF12704">
    <property type="entry name" value="MacB_PCD"/>
    <property type="match status" value="1"/>
</dbReference>
<proteinExistence type="predicted"/>
<keyword evidence="3 6" id="KW-0812">Transmembrane</keyword>
<comment type="caution">
    <text evidence="9">The sequence shown here is derived from an EMBL/GenBank/DDBJ whole genome shotgun (WGS) entry which is preliminary data.</text>
</comment>
<sequence>MLKNHLLIALRNLKKHKFYSAINILGLSVGVAVCMIISLFVVNEISYDRHFANAERIYRVHSDIIFGGNHWDMVLAPAPMAEVLPEDFPEVEAAVHFRSRGSYLVRKQNESNNIKEDGVIWAGKDFFKVFDLAVLQGTADGALSEPNTMAISQKAADKYFPGQEAVGKSLTLDHDQEFRITAVYEDIPENSHFHFDFLLAAAGLDEAKRIVWLSNNFQTYLLLREGANAAALEEKFDHLIKKHIEPEIAQLFGEGAGVNDLVNAGGKLEFSLQPLLDIHLKSDLMGEFEPNFNITYVYLFIAIALFILVIACINFMNLSTARSANRAKEVGIRKVMGSFKFHLIRQFLMESMVISSVAFILAIPAVALALPVFNELAGRNLSVPFSEVAFYGVLLMGAVVTGVLAGIYPAFYLSGFKPIEILKGKVSLGMRSGMIRSSLVVFQFSISIILIIATMMVFKQLDYIQNKKIGFNKEQVITVDDVYALQDNRQAFKDEVLKNSMMESGTLTGYLPVSGTWRSDSPWWSEGKDPKQTENLVSTQNWEVDYDYIKTLGMNIIEGRDFSLEFPSDSNAVILNETAVRNLNFVGNPIGQKIYSLADGEQLNMDATTAKTVVGIVENFHFESLKENIGAVMIFLSEKPTGIASFRFHSQDTEAVTAHLEATWNRFAPGQPFNYSFLDDRFGNMYASEVRLGKVFGIFAGFAILIACLGLFALAAFTAEQRTKEIGIRKVLGSSVGSIVVLLSKEFTKLVLIAFVIASPLAWWAVQSWLADYEFKTEIGWAVFLGAGLFALVIALATISFQSVKAATSNPVNSLKSE</sequence>
<keyword evidence="2" id="KW-1003">Cell membrane</keyword>
<evidence type="ECO:0000256" key="6">
    <source>
        <dbReference type="SAM" id="Phobius"/>
    </source>
</evidence>
<feature type="transmembrane region" description="Helical" evidence="6">
    <location>
        <begin position="296"/>
        <end position="318"/>
    </location>
</feature>
<name>A0ABP3YAR9_9BACT</name>
<dbReference type="RefSeq" id="WP_343850171.1">
    <property type="nucleotide sequence ID" value="NZ_BAAAFI010000007.1"/>
</dbReference>
<feature type="transmembrane region" description="Helical" evidence="6">
    <location>
        <begin position="390"/>
        <end position="413"/>
    </location>
</feature>
<dbReference type="PANTHER" id="PTHR30572:SF18">
    <property type="entry name" value="ABC-TYPE MACROLIDE FAMILY EXPORT SYSTEM PERMEASE COMPONENT 2"/>
    <property type="match status" value="1"/>
</dbReference>
<keyword evidence="10" id="KW-1185">Reference proteome</keyword>
<reference evidence="10" key="1">
    <citation type="journal article" date="2019" name="Int. J. Syst. Evol. Microbiol.">
        <title>The Global Catalogue of Microorganisms (GCM) 10K type strain sequencing project: providing services to taxonomists for standard genome sequencing and annotation.</title>
        <authorList>
            <consortium name="The Broad Institute Genomics Platform"/>
            <consortium name="The Broad Institute Genome Sequencing Center for Infectious Disease"/>
            <person name="Wu L."/>
            <person name="Ma J."/>
        </authorList>
    </citation>
    <scope>NUCLEOTIDE SEQUENCE [LARGE SCALE GENOMIC DNA]</scope>
    <source>
        <strain evidence="10">JCM 16112</strain>
    </source>
</reference>
<evidence type="ECO:0000259" key="7">
    <source>
        <dbReference type="Pfam" id="PF02687"/>
    </source>
</evidence>
<keyword evidence="5 6" id="KW-0472">Membrane</keyword>
<comment type="subcellular location">
    <subcellularLocation>
        <location evidence="1">Cell membrane</location>
        <topology evidence="1">Multi-pass membrane protein</topology>
    </subcellularLocation>
</comment>
<feature type="transmembrane region" description="Helical" evidence="6">
    <location>
        <begin position="434"/>
        <end position="458"/>
    </location>
</feature>
<feature type="domain" description="MacB-like periplasmic core" evidence="8">
    <location>
        <begin position="20"/>
        <end position="237"/>
    </location>
</feature>
<evidence type="ECO:0000256" key="5">
    <source>
        <dbReference type="ARBA" id="ARBA00023136"/>
    </source>
</evidence>
<feature type="transmembrane region" description="Helical" evidence="6">
    <location>
        <begin position="347"/>
        <end position="370"/>
    </location>
</feature>
<dbReference type="Proteomes" id="UP001500469">
    <property type="component" value="Unassembled WGS sequence"/>
</dbReference>
<evidence type="ECO:0000256" key="2">
    <source>
        <dbReference type="ARBA" id="ARBA00022475"/>
    </source>
</evidence>
<gene>
    <name evidence="9" type="ORF">GCM10009119_15760</name>
</gene>
<evidence type="ECO:0000259" key="8">
    <source>
        <dbReference type="Pfam" id="PF12704"/>
    </source>
</evidence>
<evidence type="ECO:0000256" key="1">
    <source>
        <dbReference type="ARBA" id="ARBA00004651"/>
    </source>
</evidence>
<feature type="transmembrane region" description="Helical" evidence="6">
    <location>
        <begin position="21"/>
        <end position="42"/>
    </location>
</feature>
<dbReference type="InterPro" id="IPR003838">
    <property type="entry name" value="ABC3_permease_C"/>
</dbReference>
<feature type="transmembrane region" description="Helical" evidence="6">
    <location>
        <begin position="695"/>
        <end position="719"/>
    </location>
</feature>
<dbReference type="InterPro" id="IPR050250">
    <property type="entry name" value="Macrolide_Exporter_MacB"/>
</dbReference>
<feature type="domain" description="ABC3 transporter permease C-terminal" evidence="7">
    <location>
        <begin position="302"/>
        <end position="415"/>
    </location>
</feature>
<protein>
    <submittedName>
        <fullName evidence="9">ABC transporter permease</fullName>
    </submittedName>
</protein>
<evidence type="ECO:0000313" key="9">
    <source>
        <dbReference type="EMBL" id="GAA0878608.1"/>
    </source>
</evidence>
<evidence type="ECO:0000313" key="10">
    <source>
        <dbReference type="Proteomes" id="UP001500469"/>
    </source>
</evidence>